<keyword evidence="1" id="KW-0732">Signal</keyword>
<dbReference type="RefSeq" id="WP_198113190.1">
    <property type="nucleotide sequence ID" value="NZ_JAEDAK010000021.1"/>
</dbReference>
<keyword evidence="4" id="KW-1185">Reference proteome</keyword>
<name>A0A931J5X2_9BURK</name>
<feature type="domain" description="Solute-binding protein family 3/N-terminal" evidence="2">
    <location>
        <begin position="27"/>
        <end position="241"/>
    </location>
</feature>
<organism evidence="3 4">
    <name type="scientific">Inhella proteolytica</name>
    <dbReference type="NCBI Taxonomy" id="2795029"/>
    <lineage>
        <taxon>Bacteria</taxon>
        <taxon>Pseudomonadati</taxon>
        <taxon>Pseudomonadota</taxon>
        <taxon>Betaproteobacteria</taxon>
        <taxon>Burkholderiales</taxon>
        <taxon>Sphaerotilaceae</taxon>
        <taxon>Inhella</taxon>
    </lineage>
</organism>
<evidence type="ECO:0000256" key="1">
    <source>
        <dbReference type="ARBA" id="ARBA00022729"/>
    </source>
</evidence>
<dbReference type="SUPFAM" id="SSF53850">
    <property type="entry name" value="Periplasmic binding protein-like II"/>
    <property type="match status" value="1"/>
</dbReference>
<dbReference type="Pfam" id="PF00497">
    <property type="entry name" value="SBP_bac_3"/>
    <property type="match status" value="1"/>
</dbReference>
<accession>A0A931J5X2</accession>
<sequence length="241" mass="26608">MPLRLSRRDLLLAAPALPLRALAQAEELRVMVNDVRPYSYREGQQVLGMHPDMLQEMAQLEGLRLRLSSAPYARVKRALLDEAVDAVVALTGPDLDRQGTLVHPLHPVRYLVISLQSSPIQSLAALRGKRLGMARGAFYNAAINDNPEVQFVPITEPFQGLRMLALQRVDAVVSTDFLLAQALKQARLEGVQFAPPFDAGGGAYALYARPQLPRELIERLRSALARLQANGRLASIIRAHL</sequence>
<gene>
    <name evidence="3" type="ORF">I7X39_20850</name>
</gene>
<evidence type="ECO:0000259" key="2">
    <source>
        <dbReference type="SMART" id="SM00062"/>
    </source>
</evidence>
<dbReference type="PANTHER" id="PTHR35936">
    <property type="entry name" value="MEMBRANE-BOUND LYTIC MUREIN TRANSGLYCOSYLASE F"/>
    <property type="match status" value="1"/>
</dbReference>
<dbReference type="PANTHER" id="PTHR35936:SF19">
    <property type="entry name" value="AMINO-ACID-BINDING PROTEIN YXEM-RELATED"/>
    <property type="match status" value="1"/>
</dbReference>
<dbReference type="Gene3D" id="3.40.190.10">
    <property type="entry name" value="Periplasmic binding protein-like II"/>
    <property type="match status" value="2"/>
</dbReference>
<evidence type="ECO:0000313" key="4">
    <source>
        <dbReference type="Proteomes" id="UP000613266"/>
    </source>
</evidence>
<comment type="caution">
    <text evidence="3">The sequence shown here is derived from an EMBL/GenBank/DDBJ whole genome shotgun (WGS) entry which is preliminary data.</text>
</comment>
<dbReference type="EMBL" id="JAEDAK010000021">
    <property type="protein sequence ID" value="MBH9579353.1"/>
    <property type="molecule type" value="Genomic_DNA"/>
</dbReference>
<protein>
    <submittedName>
        <fullName evidence="3">Transporter substrate-binding domain-containing protein</fullName>
    </submittedName>
</protein>
<proteinExistence type="predicted"/>
<dbReference type="SMART" id="SM00062">
    <property type="entry name" value="PBPb"/>
    <property type="match status" value="1"/>
</dbReference>
<evidence type="ECO:0000313" key="3">
    <source>
        <dbReference type="EMBL" id="MBH9579353.1"/>
    </source>
</evidence>
<dbReference type="AlphaFoldDB" id="A0A931J5X2"/>
<dbReference type="InterPro" id="IPR001638">
    <property type="entry name" value="Solute-binding_3/MltF_N"/>
</dbReference>
<reference evidence="3" key="1">
    <citation type="submission" date="2020-12" db="EMBL/GenBank/DDBJ databases">
        <title>The genome sequence of Inhella sp. 1Y17.</title>
        <authorList>
            <person name="Liu Y."/>
        </authorList>
    </citation>
    <scope>NUCLEOTIDE SEQUENCE</scope>
    <source>
        <strain evidence="3">1Y17</strain>
    </source>
</reference>
<dbReference type="Proteomes" id="UP000613266">
    <property type="component" value="Unassembled WGS sequence"/>
</dbReference>